<dbReference type="Proteomes" id="UP000694044">
    <property type="component" value="Unassembled WGS sequence"/>
</dbReference>
<feature type="region of interest" description="Disordered" evidence="1">
    <location>
        <begin position="1"/>
        <end position="122"/>
    </location>
</feature>
<feature type="compositionally biased region" description="Low complexity" evidence="1">
    <location>
        <begin position="27"/>
        <end position="42"/>
    </location>
</feature>
<feature type="compositionally biased region" description="Polar residues" evidence="1">
    <location>
        <begin position="70"/>
        <end position="99"/>
    </location>
</feature>
<evidence type="ECO:0000313" key="3">
    <source>
        <dbReference type="Proteomes" id="UP000694044"/>
    </source>
</evidence>
<feature type="compositionally biased region" description="Low complexity" evidence="1">
    <location>
        <begin position="100"/>
        <end position="117"/>
    </location>
</feature>
<sequence>MATTSTEATSRDYRHVRRTASMERASAAAKKQQQKQPTVTEDTGGGGEVTLETTEIRGVTGNIPLGSMPAATTSVVHMASGNTPTAGDNGKNTGSGMTASTGNPGTSGGEPEPSSGGRDVTWHSSHRWRMGRYQLDWRRRSWRCGSREATDTCTGAAV</sequence>
<organism evidence="2 3">
    <name type="scientific">Phytophthora pseudosyringae</name>
    <dbReference type="NCBI Taxonomy" id="221518"/>
    <lineage>
        <taxon>Eukaryota</taxon>
        <taxon>Sar</taxon>
        <taxon>Stramenopiles</taxon>
        <taxon>Oomycota</taxon>
        <taxon>Peronosporomycetes</taxon>
        <taxon>Peronosporales</taxon>
        <taxon>Peronosporaceae</taxon>
        <taxon>Phytophthora</taxon>
    </lineage>
</organism>
<name>A0A8T1WA21_9STRA</name>
<evidence type="ECO:0000313" key="2">
    <source>
        <dbReference type="EMBL" id="KAG7390156.1"/>
    </source>
</evidence>
<keyword evidence="3" id="KW-1185">Reference proteome</keyword>
<comment type="caution">
    <text evidence="2">The sequence shown here is derived from an EMBL/GenBank/DDBJ whole genome shotgun (WGS) entry which is preliminary data.</text>
</comment>
<dbReference type="AlphaFoldDB" id="A0A8T1WA21"/>
<proteinExistence type="predicted"/>
<accession>A0A8T1WA21</accession>
<gene>
    <name evidence="2" type="ORF">PHYPSEUDO_008610</name>
</gene>
<dbReference type="EMBL" id="JAGDFM010000035">
    <property type="protein sequence ID" value="KAG7390156.1"/>
    <property type="molecule type" value="Genomic_DNA"/>
</dbReference>
<evidence type="ECO:0000256" key="1">
    <source>
        <dbReference type="SAM" id="MobiDB-lite"/>
    </source>
</evidence>
<protein>
    <submittedName>
        <fullName evidence="2">Uncharacterized protein</fullName>
    </submittedName>
</protein>
<reference evidence="2" key="1">
    <citation type="submission" date="2021-02" db="EMBL/GenBank/DDBJ databases">
        <authorList>
            <person name="Palmer J.M."/>
        </authorList>
    </citation>
    <scope>NUCLEOTIDE SEQUENCE</scope>
    <source>
        <strain evidence="2">SCRP734</strain>
    </source>
</reference>